<dbReference type="Pfam" id="PF05901">
    <property type="entry name" value="Excalibur"/>
    <property type="match status" value="1"/>
</dbReference>
<name>A0A6J7JLQ0_9ZZZZ</name>
<dbReference type="InterPro" id="IPR008613">
    <property type="entry name" value="Excalibur_Ca-bd_domain"/>
</dbReference>
<feature type="domain" description="Excalibur calcium-binding" evidence="1">
    <location>
        <begin position="27"/>
        <end position="82"/>
    </location>
</feature>
<proteinExistence type="predicted"/>
<dbReference type="AlphaFoldDB" id="A0A6J7JLQ0"/>
<dbReference type="SMART" id="SM00894">
    <property type="entry name" value="Excalibur"/>
    <property type="match status" value="1"/>
</dbReference>
<accession>A0A6J7JLQ0</accession>
<evidence type="ECO:0000259" key="1">
    <source>
        <dbReference type="SMART" id="SM00894"/>
    </source>
</evidence>
<gene>
    <name evidence="2" type="ORF">UFOPK3674_01976</name>
</gene>
<reference evidence="2" key="1">
    <citation type="submission" date="2020-05" db="EMBL/GenBank/DDBJ databases">
        <authorList>
            <person name="Chiriac C."/>
            <person name="Salcher M."/>
            <person name="Ghai R."/>
            <person name="Kavagutti S V."/>
        </authorList>
    </citation>
    <scope>NUCLEOTIDE SEQUENCE</scope>
</reference>
<sequence length="84" mass="9303">MRTRRFIPLLLIAIVPAVSADAATPKKYKNCAALNRVYPHGVGKPRAHDKASGDRVTNFRVSRTVYNANKGKDRDHDGIACEKL</sequence>
<protein>
    <submittedName>
        <fullName evidence="2">Unannotated protein</fullName>
    </submittedName>
</protein>
<evidence type="ECO:0000313" key="2">
    <source>
        <dbReference type="EMBL" id="CAB4943689.1"/>
    </source>
</evidence>
<organism evidence="2">
    <name type="scientific">freshwater metagenome</name>
    <dbReference type="NCBI Taxonomy" id="449393"/>
    <lineage>
        <taxon>unclassified sequences</taxon>
        <taxon>metagenomes</taxon>
        <taxon>ecological metagenomes</taxon>
    </lineage>
</organism>
<dbReference type="EMBL" id="CAFBMX010000014">
    <property type="protein sequence ID" value="CAB4943689.1"/>
    <property type="molecule type" value="Genomic_DNA"/>
</dbReference>